<evidence type="ECO:0000313" key="3">
    <source>
        <dbReference type="Proteomes" id="UP001160301"/>
    </source>
</evidence>
<dbReference type="RefSeq" id="WP_136970507.1">
    <property type="nucleotide sequence ID" value="NZ_JARZHI010000042.1"/>
</dbReference>
<evidence type="ECO:0000313" key="2">
    <source>
        <dbReference type="EMBL" id="MDI1434412.1"/>
    </source>
</evidence>
<evidence type="ECO:0000256" key="1">
    <source>
        <dbReference type="SAM" id="MobiDB-lite"/>
    </source>
</evidence>
<dbReference type="EMBL" id="JARZHI010000042">
    <property type="protein sequence ID" value="MDI1434412.1"/>
    <property type="molecule type" value="Genomic_DNA"/>
</dbReference>
<protein>
    <submittedName>
        <fullName evidence="2">Uncharacterized protein</fullName>
    </submittedName>
</protein>
<feature type="region of interest" description="Disordered" evidence="1">
    <location>
        <begin position="1"/>
        <end position="82"/>
    </location>
</feature>
<keyword evidence="3" id="KW-1185">Reference proteome</keyword>
<name>A0ABT6P1C6_9BACT</name>
<organism evidence="2 3">
    <name type="scientific">Polyangium sorediatum</name>
    <dbReference type="NCBI Taxonomy" id="889274"/>
    <lineage>
        <taxon>Bacteria</taxon>
        <taxon>Pseudomonadati</taxon>
        <taxon>Myxococcota</taxon>
        <taxon>Polyangia</taxon>
        <taxon>Polyangiales</taxon>
        <taxon>Polyangiaceae</taxon>
        <taxon>Polyangium</taxon>
    </lineage>
</organism>
<gene>
    <name evidence="2" type="ORF">QHF89_33240</name>
</gene>
<accession>A0ABT6P1C6</accession>
<sequence length="331" mass="35904">MPFHPPKKPQAILQRSPHSATITQPKMPHPAKGAAADARPPHPATVVQRREAPPHLATSSRTGAVQLLGKSGSPKKALRARVVRPEGKGKSMLAVQRSTTIQRADDDFGEMSLFGDIDGLDNEAPEPPPVVLNLSAFAGQVAGLVDAPLVFRHDLRLIGGASMPMGVIWVSATLEQGTIIDLKVATKQSLGAFRVYWLPWSLATNFVSWDELDSSGINCFMTVPLSGCVVVIAPTGILHVTADTYTQMNDTVKLKLDGDIVAAGGQYVPMDYTWGLFTWPNGYDKKDKEVTNRGLVYGFKDHVGVWRFYCLARVTADGKYSYPSLIVAEDV</sequence>
<reference evidence="2 3" key="1">
    <citation type="submission" date="2023-04" db="EMBL/GenBank/DDBJ databases">
        <title>The genome sequence of Polyangium sorediatum DSM14670.</title>
        <authorList>
            <person name="Zhang X."/>
        </authorList>
    </citation>
    <scope>NUCLEOTIDE SEQUENCE [LARGE SCALE GENOMIC DNA]</scope>
    <source>
        <strain evidence="2 3">DSM 14670</strain>
    </source>
</reference>
<comment type="caution">
    <text evidence="2">The sequence shown here is derived from an EMBL/GenBank/DDBJ whole genome shotgun (WGS) entry which is preliminary data.</text>
</comment>
<proteinExistence type="predicted"/>
<dbReference type="Proteomes" id="UP001160301">
    <property type="component" value="Unassembled WGS sequence"/>
</dbReference>